<sequence length="147" mass="16826">MAGRYAGPRNARTGIYRSGLEERIVADCKKKGVEVGFETHFIKYVVPARDAKYNPDIFLPNGIIVEAKGIFETEDRQKQLLVREQYPELDIRMVFSSSKSKIYSGSKTTYGDWCDKHGIQYADKLIPASWLKEPRKEIPKGILIEKK</sequence>
<reference evidence="1" key="1">
    <citation type="submission" date="2023-03" db="EMBL/GenBank/DDBJ databases">
        <authorList>
            <person name="Cao G."/>
            <person name="Liao Y."/>
        </authorList>
    </citation>
    <scope>NUCLEOTIDE SEQUENCE</scope>
    <source>
        <strain evidence="1">PSA6</strain>
    </source>
</reference>
<dbReference type="EMBL" id="OQ716796">
    <property type="protein sequence ID" value="WGH15432.1"/>
    <property type="molecule type" value="Genomic_DNA"/>
</dbReference>
<organism evidence="1 2">
    <name type="scientific">Pseudomonas phage PSA6</name>
    <dbReference type="NCBI Taxonomy" id="3038281"/>
    <lineage>
        <taxon>Viruses</taxon>
        <taxon>Duplodnaviria</taxon>
        <taxon>Heunggongvirae</taxon>
        <taxon>Uroviricota</taxon>
        <taxon>Caudoviricetes</taxon>
        <taxon>Autographivirales</taxon>
        <taxon>Autotranscriptaviridae</taxon>
        <taxon>Studiervirinae</taxon>
        <taxon>Phutvirus</taxon>
        <taxon>Phutvirus PSA6</taxon>
    </lineage>
</organism>
<keyword evidence="1" id="KW-0378">Hydrolase</keyword>
<evidence type="ECO:0000313" key="1">
    <source>
        <dbReference type="EMBL" id="WGH15432.1"/>
    </source>
</evidence>
<dbReference type="CDD" id="cd22324">
    <property type="entry name" value="Endonuclease_I"/>
    <property type="match status" value="1"/>
</dbReference>
<dbReference type="InterPro" id="IPR008029">
    <property type="entry name" value="Phage_T7_Gp3_endoDNaseI"/>
</dbReference>
<dbReference type="Pfam" id="PF05367">
    <property type="entry name" value="Phage_endo_I"/>
    <property type="match status" value="1"/>
</dbReference>
<keyword evidence="1" id="KW-0255">Endonuclease</keyword>
<dbReference type="GO" id="GO:0016032">
    <property type="term" value="P:viral process"/>
    <property type="evidence" value="ECO:0007669"/>
    <property type="project" value="InterPro"/>
</dbReference>
<keyword evidence="2" id="KW-1185">Reference proteome</keyword>
<dbReference type="Proteomes" id="UP001224657">
    <property type="component" value="Segment"/>
</dbReference>
<protein>
    <submittedName>
        <fullName evidence="1">Endonuclease I</fullName>
    </submittedName>
</protein>
<dbReference type="Gene3D" id="3.40.91.30">
    <property type="match status" value="1"/>
</dbReference>
<proteinExistence type="predicted"/>
<accession>A0AAF0GH02</accession>
<dbReference type="GO" id="GO:0015074">
    <property type="term" value="P:DNA integration"/>
    <property type="evidence" value="ECO:0007669"/>
    <property type="project" value="InterPro"/>
</dbReference>
<dbReference type="GO" id="GO:0008833">
    <property type="term" value="F:deoxyribonuclease IV (phage-T4-induced) activity"/>
    <property type="evidence" value="ECO:0007669"/>
    <property type="project" value="InterPro"/>
</dbReference>
<dbReference type="SUPFAM" id="SSF52980">
    <property type="entry name" value="Restriction endonuclease-like"/>
    <property type="match status" value="1"/>
</dbReference>
<name>A0AAF0GH02_9CAUD</name>
<dbReference type="InterPro" id="IPR011335">
    <property type="entry name" value="Restrct_endonuc-II-like"/>
</dbReference>
<evidence type="ECO:0000313" key="2">
    <source>
        <dbReference type="Proteomes" id="UP001224657"/>
    </source>
</evidence>
<keyword evidence="1" id="KW-0540">Nuclease</keyword>